<comment type="similarity">
    <text evidence="1">Belongs to the PACS family.</text>
</comment>
<protein>
    <recommendedName>
        <fullName evidence="3">Phosphofurin acidic cluster sorting protein 1/2 N-terminal C2 domain-containing protein</fullName>
    </recommendedName>
</protein>
<feature type="domain" description="Phosphofurin acidic cluster sorting protein 1/2 N-terminal C2" evidence="3">
    <location>
        <begin position="1"/>
        <end position="121"/>
    </location>
</feature>
<evidence type="ECO:0000256" key="2">
    <source>
        <dbReference type="ARBA" id="ARBA00022553"/>
    </source>
</evidence>
<dbReference type="HOGENOM" id="CLU_2043940_0_0_1"/>
<dbReference type="EMBL" id="DS469756">
    <property type="protein sequence ID" value="EDO33818.1"/>
    <property type="molecule type" value="Genomic_DNA"/>
</dbReference>
<dbReference type="InterPro" id="IPR019381">
    <property type="entry name" value="PACS1/2_C"/>
</dbReference>
<evidence type="ECO:0000313" key="4">
    <source>
        <dbReference type="EMBL" id="EDO33818.1"/>
    </source>
</evidence>
<dbReference type="PhylomeDB" id="A7SR63"/>
<evidence type="ECO:0000259" key="3">
    <source>
        <dbReference type="Pfam" id="PF25332"/>
    </source>
</evidence>
<accession>A7SR63</accession>
<evidence type="ECO:0000256" key="1">
    <source>
        <dbReference type="ARBA" id="ARBA00008590"/>
    </source>
</evidence>
<dbReference type="AlphaFoldDB" id="A7SR63"/>
<dbReference type="InterPro" id="IPR057541">
    <property type="entry name" value="PACS1/2_N"/>
</dbReference>
<dbReference type="PANTHER" id="PTHR13280">
    <property type="entry name" value="PHOSPHOFURIN ACIDIC CLUSTER SORTING PROTEIN"/>
    <property type="match status" value="1"/>
</dbReference>
<proteinExistence type="inferred from homology"/>
<dbReference type="Proteomes" id="UP000001593">
    <property type="component" value="Unassembled WGS sequence"/>
</dbReference>
<feature type="non-terminal residue" evidence="4">
    <location>
        <position position="1"/>
    </location>
</feature>
<evidence type="ECO:0000313" key="5">
    <source>
        <dbReference type="Proteomes" id="UP000001593"/>
    </source>
</evidence>
<dbReference type="eggNOG" id="KOG3709">
    <property type="taxonomic scope" value="Eukaryota"/>
</dbReference>
<dbReference type="KEGG" id="nve:5505050"/>
<gene>
    <name evidence="4" type="ORF">NEMVEDRAFT_v1g128421</name>
</gene>
<name>A7SR63_NEMVE</name>
<dbReference type="Pfam" id="PF25332">
    <property type="entry name" value="C2_PACS_N"/>
    <property type="match status" value="1"/>
</dbReference>
<reference evidence="4 5" key="1">
    <citation type="journal article" date="2007" name="Science">
        <title>Sea anemone genome reveals ancestral eumetazoan gene repertoire and genomic organization.</title>
        <authorList>
            <person name="Putnam N.H."/>
            <person name="Srivastava M."/>
            <person name="Hellsten U."/>
            <person name="Dirks B."/>
            <person name="Chapman J."/>
            <person name="Salamov A."/>
            <person name="Terry A."/>
            <person name="Shapiro H."/>
            <person name="Lindquist E."/>
            <person name="Kapitonov V.V."/>
            <person name="Jurka J."/>
            <person name="Genikhovich G."/>
            <person name="Grigoriev I.V."/>
            <person name="Lucas S.M."/>
            <person name="Steele R.E."/>
            <person name="Finnerty J.R."/>
            <person name="Technau U."/>
            <person name="Martindale M.Q."/>
            <person name="Rokhsar D.S."/>
        </authorList>
    </citation>
    <scope>NUCLEOTIDE SEQUENCE [LARGE SCALE GENOMIC DNA]</scope>
    <source>
        <strain evidence="5">CH2 X CH6</strain>
    </source>
</reference>
<keyword evidence="2" id="KW-0597">Phosphoprotein</keyword>
<dbReference type="PANTHER" id="PTHR13280:SF17">
    <property type="entry name" value="KRUEPPEL TARGET AT 95D, ISOFORM A"/>
    <property type="match status" value="1"/>
</dbReference>
<dbReference type="InParanoid" id="A7SR63"/>
<dbReference type="OMA" id="YCIPRTC"/>
<sequence length="121" mass="13979">MKLFATWEVERTSPYCIPRTCSLKLTRLEVLKPLEANLREVIIAVSMQSSRRTLRSNEIILRQSGLIDTVLDLSFSLQYPHFIKRNGNNLQVMLQRRKKYKNRAILGFKTLAVGLVDMGQV</sequence>
<dbReference type="OrthoDB" id="28829at2759"/>
<dbReference type="STRING" id="45351.A7SR63"/>
<organism evidence="4 5">
    <name type="scientific">Nematostella vectensis</name>
    <name type="common">Starlet sea anemone</name>
    <dbReference type="NCBI Taxonomy" id="45351"/>
    <lineage>
        <taxon>Eukaryota</taxon>
        <taxon>Metazoa</taxon>
        <taxon>Cnidaria</taxon>
        <taxon>Anthozoa</taxon>
        <taxon>Hexacorallia</taxon>
        <taxon>Actiniaria</taxon>
        <taxon>Edwardsiidae</taxon>
        <taxon>Nematostella</taxon>
    </lineage>
</organism>
<keyword evidence="5" id="KW-1185">Reference proteome</keyword>